<feature type="compositionally biased region" description="Basic and acidic residues" evidence="1">
    <location>
        <begin position="87"/>
        <end position="97"/>
    </location>
</feature>
<feature type="chain" id="PRO_5034810831" description="Secreted protein" evidence="2">
    <location>
        <begin position="33"/>
        <end position="116"/>
    </location>
</feature>
<accession>A0A8A1LYJ9</accession>
<evidence type="ECO:0000313" key="3">
    <source>
        <dbReference type="EMBL" id="QSS57242.1"/>
    </source>
</evidence>
<proteinExistence type="predicted"/>
<feature type="region of interest" description="Disordered" evidence="1">
    <location>
        <begin position="30"/>
        <end position="62"/>
    </location>
</feature>
<protein>
    <recommendedName>
        <fullName evidence="5">Secreted protein</fullName>
    </recommendedName>
</protein>
<sequence>MAMNSSNPPAPSLSACMHLIMLLCMSGSPTTTHEWRNARSPCKNKKKEKSVPAPTRTNPSRETNAAKAIIFLFLGDSGPEACPEIELRKIQDTHSEPHSGQSMGGGGAQRAERNQR</sequence>
<reference evidence="3" key="1">
    <citation type="submission" date="2021-01" db="EMBL/GenBank/DDBJ databases">
        <title>Chromosome-level genome assembly of a human fungal pathogen reveals clustering of transcriptionally co-regulated genes.</title>
        <authorList>
            <person name="Voorhies M."/>
            <person name="Cohen S."/>
            <person name="Shea T.P."/>
            <person name="Petrus S."/>
            <person name="Munoz J.F."/>
            <person name="Poplawski S."/>
            <person name="Goldman W.E."/>
            <person name="Michael T."/>
            <person name="Cuomo C.A."/>
            <person name="Sil A."/>
            <person name="Beyhan S."/>
        </authorList>
    </citation>
    <scope>NUCLEOTIDE SEQUENCE</scope>
    <source>
        <strain evidence="3">H88</strain>
    </source>
</reference>
<evidence type="ECO:0000313" key="4">
    <source>
        <dbReference type="Proteomes" id="UP000663419"/>
    </source>
</evidence>
<dbReference type="EMBL" id="CP069106">
    <property type="protein sequence ID" value="QSS57242.1"/>
    <property type="molecule type" value="Genomic_DNA"/>
</dbReference>
<gene>
    <name evidence="3" type="ORF">I7I53_05664</name>
</gene>
<keyword evidence="2" id="KW-0732">Signal</keyword>
<dbReference type="AlphaFoldDB" id="A0A8A1LYJ9"/>
<dbReference type="VEuPathDB" id="FungiDB:I7I53_05664"/>
<feature type="signal peptide" evidence="2">
    <location>
        <begin position="1"/>
        <end position="32"/>
    </location>
</feature>
<evidence type="ECO:0000256" key="2">
    <source>
        <dbReference type="SAM" id="SignalP"/>
    </source>
</evidence>
<name>A0A8A1LYJ9_AJEC8</name>
<evidence type="ECO:0008006" key="5">
    <source>
        <dbReference type="Google" id="ProtNLM"/>
    </source>
</evidence>
<organism evidence="3 4">
    <name type="scientific">Ajellomyces capsulatus (strain H88)</name>
    <name type="common">Darling's disease fungus</name>
    <name type="synonym">Histoplasma capsulatum</name>
    <dbReference type="NCBI Taxonomy" id="544711"/>
    <lineage>
        <taxon>Eukaryota</taxon>
        <taxon>Fungi</taxon>
        <taxon>Dikarya</taxon>
        <taxon>Ascomycota</taxon>
        <taxon>Pezizomycotina</taxon>
        <taxon>Eurotiomycetes</taxon>
        <taxon>Eurotiomycetidae</taxon>
        <taxon>Onygenales</taxon>
        <taxon>Ajellomycetaceae</taxon>
        <taxon>Histoplasma</taxon>
    </lineage>
</organism>
<evidence type="ECO:0000256" key="1">
    <source>
        <dbReference type="SAM" id="MobiDB-lite"/>
    </source>
</evidence>
<dbReference type="Proteomes" id="UP000663419">
    <property type="component" value="Chromosome 5"/>
</dbReference>
<feature type="region of interest" description="Disordered" evidence="1">
    <location>
        <begin position="87"/>
        <end position="116"/>
    </location>
</feature>